<accession>A0A2Z5Y3T7</accession>
<organism evidence="2 3">
    <name type="scientific">Melissococcus plutonius</name>
    <dbReference type="NCBI Taxonomy" id="33970"/>
    <lineage>
        <taxon>Bacteria</taxon>
        <taxon>Bacillati</taxon>
        <taxon>Bacillota</taxon>
        <taxon>Bacilli</taxon>
        <taxon>Lactobacillales</taxon>
        <taxon>Enterococcaceae</taxon>
        <taxon>Melissococcus</taxon>
    </lineage>
</organism>
<evidence type="ECO:0000313" key="2">
    <source>
        <dbReference type="EMBL" id="BBC61525.1"/>
    </source>
</evidence>
<feature type="transmembrane region" description="Helical" evidence="1">
    <location>
        <begin position="20"/>
        <end position="46"/>
    </location>
</feature>
<feature type="transmembrane region" description="Helical" evidence="1">
    <location>
        <begin position="109"/>
        <end position="134"/>
    </location>
</feature>
<proteinExistence type="predicted"/>
<reference evidence="2 3" key="1">
    <citation type="submission" date="2018-01" db="EMBL/GenBank/DDBJ databases">
        <title>Whole genome sequence of Melissococcus plutonius DAT561.</title>
        <authorList>
            <person name="Okumura K."/>
            <person name="Takamatsu D."/>
            <person name="Okura M."/>
        </authorList>
    </citation>
    <scope>NUCLEOTIDE SEQUENCE [LARGE SCALE GENOMIC DNA]</scope>
    <source>
        <strain evidence="2 3">DAT561</strain>
    </source>
</reference>
<dbReference type="Pfam" id="PF04854">
    <property type="entry name" value="DUF624"/>
    <property type="match status" value="1"/>
</dbReference>
<feature type="transmembrane region" description="Helical" evidence="1">
    <location>
        <begin position="168"/>
        <end position="189"/>
    </location>
</feature>
<keyword evidence="1" id="KW-1133">Transmembrane helix</keyword>
<dbReference type="EMBL" id="AP018492">
    <property type="protein sequence ID" value="BBC61525.1"/>
    <property type="molecule type" value="Genomic_DNA"/>
</dbReference>
<keyword evidence="1" id="KW-0812">Transmembrane</keyword>
<evidence type="ECO:0000256" key="1">
    <source>
        <dbReference type="SAM" id="Phobius"/>
    </source>
</evidence>
<dbReference type="OMA" id="FCTWVMR"/>
<dbReference type="RefSeq" id="WP_013773389.1">
    <property type="nucleotide sequence ID" value="NZ_AP018492.1"/>
</dbReference>
<keyword evidence="1" id="KW-0472">Membrane</keyword>
<evidence type="ECO:0008006" key="4">
    <source>
        <dbReference type="Google" id="ProtNLM"/>
    </source>
</evidence>
<name>A0A2Z5Y3T7_9ENTE</name>
<dbReference type="GeneID" id="57043963"/>
<protein>
    <recommendedName>
        <fullName evidence="4">DUF624 domain-containing protein</fullName>
    </recommendedName>
</protein>
<feature type="transmembrane region" description="Helical" evidence="1">
    <location>
        <begin position="79"/>
        <end position="97"/>
    </location>
</feature>
<evidence type="ECO:0000313" key="3">
    <source>
        <dbReference type="Proteomes" id="UP000269226"/>
    </source>
</evidence>
<dbReference type="Proteomes" id="UP000269226">
    <property type="component" value="Chromosome"/>
</dbReference>
<sequence length="207" mass="23996">MSLEKIEKINDRLIKVLTIIYLNFLWIIFTLCGFVIFGIGPATYAVMKYYDRWLRLDDRLPITQTFFAYFKERYRQSMVISWIGLGSMVILIVNLFVVKEWYLQVANLLFLFGIVISFTYVYTIMAATIFASYLEIFKGAILLGFGYLHYTIIAWTLIISSYFVALKILPSIVFLFGIGYIGLIIGYAGKKILIEFTPKTSQKIINE</sequence>
<dbReference type="AlphaFoldDB" id="A0A2Z5Y3T7"/>
<feature type="transmembrane region" description="Helical" evidence="1">
    <location>
        <begin position="141"/>
        <end position="162"/>
    </location>
</feature>
<dbReference type="InterPro" id="IPR006938">
    <property type="entry name" value="DUF624"/>
</dbReference>
<gene>
    <name evidence="2" type="ORF">DAT561_1427</name>
</gene>